<feature type="region of interest" description="Disordered" evidence="6">
    <location>
        <begin position="980"/>
        <end position="1004"/>
    </location>
</feature>
<keyword evidence="8" id="KW-1185">Reference proteome</keyword>
<dbReference type="PANTHER" id="PTHR12663">
    <property type="entry name" value="ANDROGEN INDUCED INHIBITOR OF PROLIFERATION AS3 / PDS5-RELATED"/>
    <property type="match status" value="1"/>
</dbReference>
<evidence type="ECO:0000256" key="3">
    <source>
        <dbReference type="ARBA" id="ARBA00022776"/>
    </source>
</evidence>
<feature type="compositionally biased region" description="Basic and acidic residues" evidence="6">
    <location>
        <begin position="512"/>
        <end position="531"/>
    </location>
</feature>
<comment type="caution">
    <text evidence="7">The sequence shown here is derived from an EMBL/GenBank/DDBJ whole genome shotgun (WGS) entry which is preliminary data.</text>
</comment>
<evidence type="ECO:0000256" key="1">
    <source>
        <dbReference type="ARBA" id="ARBA00004123"/>
    </source>
</evidence>
<evidence type="ECO:0000313" key="7">
    <source>
        <dbReference type="EMBL" id="KAK7439355.1"/>
    </source>
</evidence>
<organism evidence="7 8">
    <name type="scientific">Marasmiellus scandens</name>
    <dbReference type="NCBI Taxonomy" id="2682957"/>
    <lineage>
        <taxon>Eukaryota</taxon>
        <taxon>Fungi</taxon>
        <taxon>Dikarya</taxon>
        <taxon>Basidiomycota</taxon>
        <taxon>Agaricomycotina</taxon>
        <taxon>Agaricomycetes</taxon>
        <taxon>Agaricomycetidae</taxon>
        <taxon>Agaricales</taxon>
        <taxon>Marasmiineae</taxon>
        <taxon>Omphalotaceae</taxon>
        <taxon>Marasmiellus</taxon>
    </lineage>
</organism>
<feature type="compositionally biased region" description="Acidic residues" evidence="6">
    <location>
        <begin position="801"/>
        <end position="818"/>
    </location>
</feature>
<evidence type="ECO:0000256" key="4">
    <source>
        <dbReference type="ARBA" id="ARBA00023242"/>
    </source>
</evidence>
<keyword evidence="2" id="KW-0132">Cell division</keyword>
<dbReference type="Proteomes" id="UP001498398">
    <property type="component" value="Unassembled WGS sequence"/>
</dbReference>
<comment type="subcellular location">
    <subcellularLocation>
        <location evidence="1">Nucleus</location>
    </subcellularLocation>
</comment>
<sequence>MQKLKFNDKLKASSTDALLKKLKALHAELAVLDQEFVDTRSLDSVRKDLISSSILLHKDRGVKAYAACCLADILRCYAPDAPYTQSQLRDIFQFFFTQLSSGLSKADAPYYNQYFHLLECLATVKSVVLICDLPNAEDLMKEVFKDFFALVRKDLLSKKVELFMGDILTAIIDECNSVPQSVLDILLAQFMDKNSTSAHSLAVRVCNETAQKLQRHVSSYFTDIILHHTPHATASDDEDNDAPSSSLNEKEIQTAHTLIKRLYTSCPSLLTSVIPQLEEELQTDNLFLRTVATRTIGEMLANPPLGGDMSLQSNYPGAYTQWLLRKNDKSSQIRLAWVESSKGLLFSPLPNIREMRETLESSYLAKLMDPDEKIRAAVCRLFRDVDYEAALHHVSEGVLRGVGGRLADRKRSVRTEACTSLARLYSLAFPEIENNDPGAIEKFSWIPNELLSVMGSVGDARAEIEQVLAEYIFPLPSTSSTSTSTSNNNTNNNTTSTSTSTKNTRQSNKGSSSKDKDKEKGKEKATSDPKDSSTSSPTTPTDPEQWTDRLLTTMIYLTDKSLVALMSISGLKAARPTVWDVFVDCCVVNNGGTPAPGSTTTPETHTANRTKLRSLIGHLSQTFPDPSSASTDLQSFADLNDHKLYKILKSVMDPKKADVGSVGKGETEFFRRLESRDRSIKETMGIFLRRAELRLVNKSSIPTLLDRVGVSSSSSSGARSSLGRKSSLGTRYSLNPKNEKPTRSNLAARHAQMILETVAKWCPGMVCGEEVMRGVFGVLGVGGKKGKGKGKSRARSRSAELDDSQDENEDGDEGEDGAVEMGNDRVVDVALQMLAGVVVMKEREREKQKEKQKGKRKEGDKENEDDGVELDSTILHRIKTLALGPNFRHAKFAARILAFSGQGQDDEEKDDEEIMKEREENCVGVVEMIADSLPSVPSNRLVAHIAALGQFAKFCPDAFEAKSEAITSFLVKRLLMAPNRGEEDDEGEEGENEGEENEEEWIDDDDLSDRARAKILALKCLRYRSLSHSGQEKALEIAAPVLKMLTTILEGGGSLVANGQGQENVKLLSRLRLQASVSLLHLSTVEIYANALALRFLRLALTVQDSCFEVRMRFLTKLVGLLQARKLPARYNVVPFLTAHDPEEDVKQMATSYVFACMKRLPAALRVQSIELVFIRLLHILAHHPDFATGQEELVDMAKYVQFYLDLVLNQENLSLLYHLASKGKTVRDSEGQTYSENLYVMCEVAQELIRNRAQQNSWNIPSYPGKLKLPSDILKPHPNAEVANKVAKQTYLPSEAVSWLAVISNPVKEKKERKAPAKRKAATSATGNGTNGHAKRRKKRRQSAHTDEDDDQATSDVDMVDANGHNTSSAGEEEEMVAKRENQAQARAKRREARAKRAETPASSDA</sequence>
<dbReference type="EMBL" id="JBANRG010000073">
    <property type="protein sequence ID" value="KAK7439355.1"/>
    <property type="molecule type" value="Genomic_DNA"/>
</dbReference>
<dbReference type="SUPFAM" id="SSF48371">
    <property type="entry name" value="ARM repeat"/>
    <property type="match status" value="1"/>
</dbReference>
<accession>A0ABR1IRM4</accession>
<protein>
    <submittedName>
        <fullName evidence="7">Sister chromatid cohesion protein pds5</fullName>
    </submittedName>
</protein>
<dbReference type="PANTHER" id="PTHR12663:SF0">
    <property type="entry name" value="PRECOCIOUS DISSOCIATION OF SISTERS 5, ISOFORM A"/>
    <property type="match status" value="1"/>
</dbReference>
<dbReference type="InterPro" id="IPR011989">
    <property type="entry name" value="ARM-like"/>
</dbReference>
<keyword evidence="5" id="KW-0131">Cell cycle</keyword>
<dbReference type="InterPro" id="IPR039776">
    <property type="entry name" value="Pds5"/>
</dbReference>
<reference evidence="7 8" key="1">
    <citation type="submission" date="2024-01" db="EMBL/GenBank/DDBJ databases">
        <title>A draft genome for the cacao thread blight pathogen Marasmiellus scandens.</title>
        <authorList>
            <person name="Baruah I.K."/>
            <person name="Leung J."/>
            <person name="Bukari Y."/>
            <person name="Amoako-Attah I."/>
            <person name="Meinhardt L.W."/>
            <person name="Bailey B.A."/>
            <person name="Cohen S.P."/>
        </authorList>
    </citation>
    <scope>NUCLEOTIDE SEQUENCE [LARGE SCALE GENOMIC DNA]</scope>
    <source>
        <strain evidence="7 8">GH-19</strain>
    </source>
</reference>
<feature type="compositionally biased region" description="Low complexity" evidence="6">
    <location>
        <begin position="478"/>
        <end position="504"/>
    </location>
</feature>
<dbReference type="Gene3D" id="1.25.10.10">
    <property type="entry name" value="Leucine-rich Repeat Variant"/>
    <property type="match status" value="1"/>
</dbReference>
<feature type="compositionally biased region" description="Low complexity" evidence="6">
    <location>
        <begin position="532"/>
        <end position="543"/>
    </location>
</feature>
<feature type="region of interest" description="Disordered" evidence="6">
    <location>
        <begin position="478"/>
        <end position="546"/>
    </location>
</feature>
<evidence type="ECO:0000256" key="6">
    <source>
        <dbReference type="SAM" id="MobiDB-lite"/>
    </source>
</evidence>
<feature type="region of interest" description="Disordered" evidence="6">
    <location>
        <begin position="1309"/>
        <end position="1407"/>
    </location>
</feature>
<evidence type="ECO:0000256" key="2">
    <source>
        <dbReference type="ARBA" id="ARBA00022618"/>
    </source>
</evidence>
<evidence type="ECO:0000256" key="5">
    <source>
        <dbReference type="ARBA" id="ARBA00023306"/>
    </source>
</evidence>
<feature type="compositionally biased region" description="Basic residues" evidence="6">
    <location>
        <begin position="784"/>
        <end position="796"/>
    </location>
</feature>
<feature type="compositionally biased region" description="Basic and acidic residues" evidence="6">
    <location>
        <begin position="842"/>
        <end position="851"/>
    </location>
</feature>
<proteinExistence type="predicted"/>
<feature type="compositionally biased region" description="Low complexity" evidence="6">
    <location>
        <begin position="708"/>
        <end position="731"/>
    </location>
</feature>
<feature type="region of interest" description="Disordered" evidence="6">
    <location>
        <begin position="842"/>
        <end position="866"/>
    </location>
</feature>
<keyword evidence="4" id="KW-0539">Nucleus</keyword>
<feature type="compositionally biased region" description="Basic residues" evidence="6">
    <location>
        <begin position="1334"/>
        <end position="1344"/>
    </location>
</feature>
<dbReference type="CDD" id="cd19953">
    <property type="entry name" value="PDS5"/>
    <property type="match status" value="1"/>
</dbReference>
<name>A0ABR1IRM4_9AGAR</name>
<dbReference type="InterPro" id="IPR016024">
    <property type="entry name" value="ARM-type_fold"/>
</dbReference>
<feature type="region of interest" description="Disordered" evidence="6">
    <location>
        <begin position="782"/>
        <end position="819"/>
    </location>
</feature>
<feature type="compositionally biased region" description="Acidic residues" evidence="6">
    <location>
        <begin position="982"/>
        <end position="1004"/>
    </location>
</feature>
<feature type="region of interest" description="Disordered" evidence="6">
    <location>
        <begin position="708"/>
        <end position="745"/>
    </location>
</feature>
<evidence type="ECO:0000313" key="8">
    <source>
        <dbReference type="Proteomes" id="UP001498398"/>
    </source>
</evidence>
<keyword evidence="3" id="KW-0498">Mitosis</keyword>
<dbReference type="Pfam" id="PF20168">
    <property type="entry name" value="PDS5"/>
    <property type="match status" value="1"/>
</dbReference>
<gene>
    <name evidence="7" type="primary">PDS5</name>
    <name evidence="7" type="ORF">VKT23_017580</name>
</gene>